<reference evidence="1" key="1">
    <citation type="submission" date="2014-12" db="EMBL/GenBank/DDBJ databases">
        <title>Insight into the proteome of Arion vulgaris.</title>
        <authorList>
            <person name="Aradska J."/>
            <person name="Bulat T."/>
            <person name="Smidak R."/>
            <person name="Sarate P."/>
            <person name="Gangsoo J."/>
            <person name="Sialana F."/>
            <person name="Bilban M."/>
            <person name="Lubec G."/>
        </authorList>
    </citation>
    <scope>NUCLEOTIDE SEQUENCE</scope>
    <source>
        <tissue evidence="1">Skin</tissue>
    </source>
</reference>
<gene>
    <name evidence="1" type="primary">ORF138265</name>
</gene>
<evidence type="ECO:0008006" key="2">
    <source>
        <dbReference type="Google" id="ProtNLM"/>
    </source>
</evidence>
<proteinExistence type="predicted"/>
<protein>
    <recommendedName>
        <fullName evidence="2">Reverse transcriptase domain-containing protein</fullName>
    </recommendedName>
</protein>
<sequence>YLLFADDCTLATNSKEDMQTYMNKFSITCNVFDCTINTRKTEVMFQPIPREQYLTKSLILNISVFCQWTTLPILA</sequence>
<organism evidence="1">
    <name type="scientific">Arion vulgaris</name>
    <dbReference type="NCBI Taxonomy" id="1028688"/>
    <lineage>
        <taxon>Eukaryota</taxon>
        <taxon>Metazoa</taxon>
        <taxon>Spiralia</taxon>
        <taxon>Lophotrochozoa</taxon>
        <taxon>Mollusca</taxon>
        <taxon>Gastropoda</taxon>
        <taxon>Heterobranchia</taxon>
        <taxon>Euthyneura</taxon>
        <taxon>Panpulmonata</taxon>
        <taxon>Eupulmonata</taxon>
        <taxon>Stylommatophora</taxon>
        <taxon>Helicina</taxon>
        <taxon>Arionoidea</taxon>
        <taxon>Arionidae</taxon>
        <taxon>Arion</taxon>
    </lineage>
</organism>
<dbReference type="AlphaFoldDB" id="A0A0B7AUF1"/>
<feature type="non-terminal residue" evidence="1">
    <location>
        <position position="75"/>
    </location>
</feature>
<feature type="non-terminal residue" evidence="1">
    <location>
        <position position="1"/>
    </location>
</feature>
<evidence type="ECO:0000313" key="1">
    <source>
        <dbReference type="EMBL" id="CEK83646.1"/>
    </source>
</evidence>
<name>A0A0B7AUF1_9EUPU</name>
<accession>A0A0B7AUF1</accession>
<dbReference type="EMBL" id="HACG01036781">
    <property type="protein sequence ID" value="CEK83646.1"/>
    <property type="molecule type" value="Transcribed_RNA"/>
</dbReference>